<organism evidence="2 3">
    <name type="scientific">Elaphomyces granulatus</name>
    <dbReference type="NCBI Taxonomy" id="519963"/>
    <lineage>
        <taxon>Eukaryota</taxon>
        <taxon>Fungi</taxon>
        <taxon>Dikarya</taxon>
        <taxon>Ascomycota</taxon>
        <taxon>Pezizomycotina</taxon>
        <taxon>Eurotiomycetes</taxon>
        <taxon>Eurotiomycetidae</taxon>
        <taxon>Eurotiales</taxon>
        <taxon>Elaphomycetaceae</taxon>
        <taxon>Elaphomyces</taxon>
    </lineage>
</organism>
<dbReference type="AlphaFoldDB" id="A0A232LMA2"/>
<dbReference type="Proteomes" id="UP000243515">
    <property type="component" value="Unassembled WGS sequence"/>
</dbReference>
<name>A0A232LMA2_9EURO</name>
<keyword evidence="1" id="KW-0732">Signal</keyword>
<sequence length="207" mass="22562">MRFYTHVVSLIIGLLAVATPRITHAAMESSAIANACNALAQESFGLKDLVLVINANKAGAAMTDVFDEFNDLFDAVLDNIGLVTGTLVIADPAAQQSVYEAYSYFVQGLFELMDGISTSATTFITLDSQNEFRIPMEVQTLRGVVDAYFFNVISVFPANSSYSSQSNNQKGQVDSHFRQAVHAFHLATAKSPNPYSNVTSAKMRMRL</sequence>
<gene>
    <name evidence="2" type="ORF">Egran_06988</name>
</gene>
<protein>
    <submittedName>
        <fullName evidence="2">Uncharacterized protein</fullName>
    </submittedName>
</protein>
<accession>A0A232LMA2</accession>
<evidence type="ECO:0000256" key="1">
    <source>
        <dbReference type="SAM" id="SignalP"/>
    </source>
</evidence>
<evidence type="ECO:0000313" key="3">
    <source>
        <dbReference type="Proteomes" id="UP000243515"/>
    </source>
</evidence>
<proteinExistence type="predicted"/>
<feature type="signal peptide" evidence="1">
    <location>
        <begin position="1"/>
        <end position="25"/>
    </location>
</feature>
<reference evidence="2 3" key="1">
    <citation type="journal article" date="2015" name="Environ. Microbiol.">
        <title>Metagenome sequence of Elaphomyces granulatus from sporocarp tissue reveals Ascomycota ectomycorrhizal fingerprints of genome expansion and a Proteobacteria-rich microbiome.</title>
        <authorList>
            <person name="Quandt C.A."/>
            <person name="Kohler A."/>
            <person name="Hesse C.N."/>
            <person name="Sharpton T.J."/>
            <person name="Martin F."/>
            <person name="Spatafora J.W."/>
        </authorList>
    </citation>
    <scope>NUCLEOTIDE SEQUENCE [LARGE SCALE GENOMIC DNA]</scope>
    <source>
        <strain evidence="2 3">OSC145934</strain>
    </source>
</reference>
<dbReference type="OrthoDB" id="3891049at2759"/>
<keyword evidence="3" id="KW-1185">Reference proteome</keyword>
<feature type="chain" id="PRO_5012466581" evidence="1">
    <location>
        <begin position="26"/>
        <end position="207"/>
    </location>
</feature>
<dbReference type="EMBL" id="NPHW01007328">
    <property type="protein sequence ID" value="OXV05244.1"/>
    <property type="molecule type" value="Genomic_DNA"/>
</dbReference>
<comment type="caution">
    <text evidence="2">The sequence shown here is derived from an EMBL/GenBank/DDBJ whole genome shotgun (WGS) entry which is preliminary data.</text>
</comment>
<evidence type="ECO:0000313" key="2">
    <source>
        <dbReference type="EMBL" id="OXV05244.1"/>
    </source>
</evidence>